<evidence type="ECO:0000313" key="3">
    <source>
        <dbReference type="Proteomes" id="UP000266745"/>
    </source>
</evidence>
<organism evidence="2 3">
    <name type="scientific">Candidatus Nitrosotenuis cloacae</name>
    <dbReference type="NCBI Taxonomy" id="1603555"/>
    <lineage>
        <taxon>Archaea</taxon>
        <taxon>Nitrososphaerota</taxon>
        <taxon>Candidatus Nitrosotenuis</taxon>
    </lineage>
</organism>
<evidence type="ECO:0000313" key="2">
    <source>
        <dbReference type="EMBL" id="AJZ75173.2"/>
    </source>
</evidence>
<keyword evidence="1" id="KW-1133">Transmembrane helix</keyword>
<feature type="transmembrane region" description="Helical" evidence="1">
    <location>
        <begin position="12"/>
        <end position="31"/>
    </location>
</feature>
<dbReference type="RefSeq" id="WP_048187635.1">
    <property type="nucleotide sequence ID" value="NZ_CP011097.1"/>
</dbReference>
<gene>
    <name evidence="2" type="ORF">SU86_000860</name>
</gene>
<keyword evidence="1" id="KW-0472">Membrane</keyword>
<dbReference type="GeneID" id="24874927"/>
<keyword evidence="3" id="KW-1185">Reference proteome</keyword>
<protein>
    <submittedName>
        <fullName evidence="2">Uncharacterized protein</fullName>
    </submittedName>
</protein>
<reference evidence="2 3" key="1">
    <citation type="journal article" date="2016" name="Sci. Rep.">
        <title>A novel ammonia-oxidizing archaeon from wastewater treatment plant: Its enrichment, physiological and genomic characteristics.</title>
        <authorList>
            <person name="Li Y."/>
            <person name="Ding K."/>
            <person name="Wen X."/>
            <person name="Zhang B."/>
            <person name="Shen B."/>
            <person name="Yang Y."/>
        </authorList>
    </citation>
    <scope>NUCLEOTIDE SEQUENCE [LARGE SCALE GENOMIC DNA]</scope>
    <source>
        <strain evidence="2 3">SAT1</strain>
    </source>
</reference>
<dbReference type="Proteomes" id="UP000266745">
    <property type="component" value="Chromosome"/>
</dbReference>
<dbReference type="KEGG" id="tah:SU86_000860"/>
<dbReference type="AlphaFoldDB" id="A0A3G1B5A5"/>
<proteinExistence type="predicted"/>
<name>A0A3G1B5A5_9ARCH</name>
<dbReference type="EMBL" id="CP011097">
    <property type="protein sequence ID" value="AJZ75173.2"/>
    <property type="molecule type" value="Genomic_DNA"/>
</dbReference>
<sequence length="247" mass="27977">MTITKKQANGFTVLGLSLLIILTIIAYLGLFNPTYEFVPPIVVEKDAILAVQEYIPNGENQTIRKIIASHHSETNLLLKTTALSAQNPITVEVTMEFPDLPEDAWNLLDEEYFIMFPFAVNSEKSLMDNQYYTANFPIKKNNDDRKYFGSGMIKYTFEGDKPFFVLLTANEINRFRSGDIAKLPQSYIQQSLEKGVFLQIEPSSTTTTLHTNNIVLALTCIVIAFGILQIRLSWKEQSVNNSKPKHC</sequence>
<accession>A0A3G1B5A5</accession>
<evidence type="ECO:0000256" key="1">
    <source>
        <dbReference type="SAM" id="Phobius"/>
    </source>
</evidence>
<keyword evidence="1" id="KW-0812">Transmembrane</keyword>